<reference evidence="3" key="1">
    <citation type="submission" date="2021-02" db="EMBL/GenBank/DDBJ databases">
        <authorList>
            <person name="Nowell W R."/>
        </authorList>
    </citation>
    <scope>NUCLEOTIDE SEQUENCE</scope>
</reference>
<dbReference type="GO" id="GO:0003676">
    <property type="term" value="F:nucleic acid binding"/>
    <property type="evidence" value="ECO:0007669"/>
    <property type="project" value="InterPro"/>
</dbReference>
<comment type="caution">
    <text evidence="3">The sequence shown here is derived from an EMBL/GenBank/DDBJ whole genome shotgun (WGS) entry which is preliminary data.</text>
</comment>
<evidence type="ECO:0000313" key="3">
    <source>
        <dbReference type="EMBL" id="CAF2102467.1"/>
    </source>
</evidence>
<dbReference type="PROSITE" id="PS50158">
    <property type="entry name" value="ZF_CCHC"/>
    <property type="match status" value="1"/>
</dbReference>
<keyword evidence="1" id="KW-0479">Metal-binding</keyword>
<evidence type="ECO:0000259" key="2">
    <source>
        <dbReference type="PROSITE" id="PS50158"/>
    </source>
</evidence>
<feature type="domain" description="CCHC-type" evidence="2">
    <location>
        <begin position="324"/>
        <end position="339"/>
    </location>
</feature>
<dbReference type="GO" id="GO:0008270">
    <property type="term" value="F:zinc ion binding"/>
    <property type="evidence" value="ECO:0007669"/>
    <property type="project" value="UniProtKB-KW"/>
</dbReference>
<keyword evidence="1" id="KW-0862">Zinc</keyword>
<organism evidence="3 4">
    <name type="scientific">Rotaria magnacalcarata</name>
    <dbReference type="NCBI Taxonomy" id="392030"/>
    <lineage>
        <taxon>Eukaryota</taxon>
        <taxon>Metazoa</taxon>
        <taxon>Spiralia</taxon>
        <taxon>Gnathifera</taxon>
        <taxon>Rotifera</taxon>
        <taxon>Eurotatoria</taxon>
        <taxon>Bdelloidea</taxon>
        <taxon>Philodinida</taxon>
        <taxon>Philodinidae</taxon>
        <taxon>Rotaria</taxon>
    </lineage>
</organism>
<protein>
    <recommendedName>
        <fullName evidence="2">CCHC-type domain-containing protein</fullName>
    </recommendedName>
</protein>
<proteinExistence type="predicted"/>
<name>A0A816TYM6_9BILA</name>
<keyword evidence="1" id="KW-0863">Zinc-finger</keyword>
<evidence type="ECO:0000256" key="1">
    <source>
        <dbReference type="PROSITE-ProRule" id="PRU00047"/>
    </source>
</evidence>
<dbReference type="InterPro" id="IPR001878">
    <property type="entry name" value="Znf_CCHC"/>
</dbReference>
<dbReference type="EMBL" id="CAJNRG010008214">
    <property type="protein sequence ID" value="CAF2102467.1"/>
    <property type="molecule type" value="Genomic_DNA"/>
</dbReference>
<dbReference type="AlphaFoldDB" id="A0A816TYM6"/>
<evidence type="ECO:0000313" key="4">
    <source>
        <dbReference type="Proteomes" id="UP000663887"/>
    </source>
</evidence>
<dbReference type="Proteomes" id="UP000663887">
    <property type="component" value="Unassembled WGS sequence"/>
</dbReference>
<sequence length="564" mass="64153">MKLRPMRSSQSNKEKLFITNGKNSLTDDMSDAQVQSGDNIQTHSIINHHAVSTDITGSTVSQLVHSPSYSVRRPYSNTSDDDQFQIVTYKKSKQLKNHGDNNINHYQVHIPQDTDIENDNVNMIMNGNVNNVPNSSLNLHDTLPKQQHLVTPASTSYALTCFPFPPHIVRFNVNKIVISKFKEVIIHHFQSNYDINVEIANCRISSLKCSTNEIDVLLFVKDPTSFAFLLDHTKWPDKICDEKFKFPLVPSIPPQLSLIIKNVYPDVRNVIRMKNKFGNIIKLVKLELTSPKSRDDLLKNKNFFINYICYDVDEYLAPVNVLICSKCCAIGHFRRQCPEKNETCKSCGETHKDLKAHQYSSIIKCIHCNGDHLSNSMKCPMVKSFRDALTKSLMNNKNDNTNTTTNNNKFHHTTTDFPRLLAPWSTSGNSLDSKLNLLLSGSAQANETLSKLCESNKHFQQFIIEKNDRDKKIIKELDSIKSSNSSMETDLLLLKEKYQDVDKSMKAQDVMFKQFLFPMLDDILKVIGEMNVGAGGRTLDADLKSNFERFRTQMSNAIAGKCFI</sequence>
<gene>
    <name evidence="3" type="ORF">XDN619_LOCUS18961</name>
</gene>
<accession>A0A816TYM6</accession>